<proteinExistence type="inferred from homology"/>
<feature type="region of interest" description="Disordered" evidence="2">
    <location>
        <begin position="171"/>
        <end position="197"/>
    </location>
</feature>
<dbReference type="GO" id="GO:0006635">
    <property type="term" value="P:fatty acid beta-oxidation"/>
    <property type="evidence" value="ECO:0007669"/>
    <property type="project" value="TreeGrafter"/>
</dbReference>
<dbReference type="CDD" id="cd06558">
    <property type="entry name" value="crotonase-like"/>
    <property type="match status" value="1"/>
</dbReference>
<dbReference type="STRING" id="215243.A0A0D2DNC3"/>
<dbReference type="OrthoDB" id="410701at2759"/>
<dbReference type="SUPFAM" id="SSF52096">
    <property type="entry name" value="ClpP/crotonase"/>
    <property type="match status" value="1"/>
</dbReference>
<evidence type="ECO:0000256" key="2">
    <source>
        <dbReference type="SAM" id="MobiDB-lite"/>
    </source>
</evidence>
<dbReference type="AlphaFoldDB" id="A0A0D2DNC3"/>
<reference evidence="3 4" key="1">
    <citation type="submission" date="2015-01" db="EMBL/GenBank/DDBJ databases">
        <title>The Genome Sequence of Exophiala oligosperma CBS72588.</title>
        <authorList>
            <consortium name="The Broad Institute Genomics Platform"/>
            <person name="Cuomo C."/>
            <person name="de Hoog S."/>
            <person name="Gorbushina A."/>
            <person name="Stielow B."/>
            <person name="Teixiera M."/>
            <person name="Abouelleil A."/>
            <person name="Chapman S.B."/>
            <person name="Priest M."/>
            <person name="Young S.K."/>
            <person name="Wortman J."/>
            <person name="Nusbaum C."/>
            <person name="Birren B."/>
        </authorList>
    </citation>
    <scope>NUCLEOTIDE SEQUENCE [LARGE SCALE GENOMIC DNA]</scope>
    <source>
        <strain evidence="3 4">CBS 72588</strain>
    </source>
</reference>
<name>A0A0D2DNC3_9EURO</name>
<feature type="compositionally biased region" description="Basic and acidic residues" evidence="2">
    <location>
        <begin position="88"/>
        <end position="102"/>
    </location>
</feature>
<dbReference type="PANTHER" id="PTHR11941:SF171">
    <property type="entry name" value="SD19268P"/>
    <property type="match status" value="1"/>
</dbReference>
<dbReference type="GO" id="GO:0005739">
    <property type="term" value="C:mitochondrion"/>
    <property type="evidence" value="ECO:0007669"/>
    <property type="project" value="TreeGrafter"/>
</dbReference>
<dbReference type="EMBL" id="KN847335">
    <property type="protein sequence ID" value="KIW43950.1"/>
    <property type="molecule type" value="Genomic_DNA"/>
</dbReference>
<feature type="compositionally biased region" description="Gly residues" evidence="2">
    <location>
        <begin position="188"/>
        <end position="197"/>
    </location>
</feature>
<dbReference type="PANTHER" id="PTHR11941">
    <property type="entry name" value="ENOYL-COA HYDRATASE-RELATED"/>
    <property type="match status" value="1"/>
</dbReference>
<gene>
    <name evidence="3" type="ORF">PV06_04996</name>
</gene>
<feature type="region of interest" description="Disordered" evidence="2">
    <location>
        <begin position="88"/>
        <end position="126"/>
    </location>
</feature>
<sequence length="404" mass="44029">MSTSTSAMAYPRILFQGSTRSRTLQPNRLFPGGGAGNHLTGLQRHHSAIATFHTSSPGRENVRTTTSADTTTTTTTKQENLEFLKTFEEVESSHEPRRRDDSGSDTDGQNGRIEYTVWRRRQTSDGDSEIATVRINNPTRANSLGSVLLNGLTDILSKLATRRDLRLVEITGCPPPPRWSTESTSDGSSGGSGGGGGGVPKFCAGADLREMYSLATPLEARRFITSVRDACQALRDMPVPTLAKVDGATLGAGLELAASCDFRVATRRSAFAMPEVKVGIPSVVQARLLANIVGWQRTRELVYLGRTVDGSTAARWGLVDRLTETPEGLDDACLEMARTVVENGPRAMRSQKRLIRLWEEQPLQAGVDAGVTEFADMWTEDGGEEVKKYMGRVLIRKNKGSEKR</sequence>
<dbReference type="InterPro" id="IPR029045">
    <property type="entry name" value="ClpP/crotonase-like_dom_sf"/>
</dbReference>
<evidence type="ECO:0000313" key="3">
    <source>
        <dbReference type="EMBL" id="KIW43950.1"/>
    </source>
</evidence>
<evidence type="ECO:0008006" key="5">
    <source>
        <dbReference type="Google" id="ProtNLM"/>
    </source>
</evidence>
<dbReference type="RefSeq" id="XP_016264166.1">
    <property type="nucleotide sequence ID" value="XM_016405960.1"/>
</dbReference>
<protein>
    <recommendedName>
        <fullName evidence="5">Enoyl-CoA hydratase</fullName>
    </recommendedName>
</protein>
<comment type="similarity">
    <text evidence="1">Belongs to the enoyl-CoA hydratase/isomerase family.</text>
</comment>
<feature type="compositionally biased region" description="Low complexity" evidence="2">
    <location>
        <begin position="64"/>
        <end position="74"/>
    </location>
</feature>
<dbReference type="GeneID" id="27357070"/>
<dbReference type="Pfam" id="PF00378">
    <property type="entry name" value="ECH_1"/>
    <property type="match status" value="1"/>
</dbReference>
<keyword evidence="4" id="KW-1185">Reference proteome</keyword>
<dbReference type="VEuPathDB" id="FungiDB:PV06_04996"/>
<organism evidence="3 4">
    <name type="scientific">Exophiala oligosperma</name>
    <dbReference type="NCBI Taxonomy" id="215243"/>
    <lineage>
        <taxon>Eukaryota</taxon>
        <taxon>Fungi</taxon>
        <taxon>Dikarya</taxon>
        <taxon>Ascomycota</taxon>
        <taxon>Pezizomycotina</taxon>
        <taxon>Eurotiomycetes</taxon>
        <taxon>Chaetothyriomycetidae</taxon>
        <taxon>Chaetothyriales</taxon>
        <taxon>Herpotrichiellaceae</taxon>
        <taxon>Exophiala</taxon>
    </lineage>
</organism>
<evidence type="ECO:0000256" key="1">
    <source>
        <dbReference type="ARBA" id="ARBA00005254"/>
    </source>
</evidence>
<feature type="region of interest" description="Disordered" evidence="2">
    <location>
        <begin position="55"/>
        <end position="74"/>
    </location>
</feature>
<dbReference type="InterPro" id="IPR001753">
    <property type="entry name" value="Enoyl-CoA_hydra/iso"/>
</dbReference>
<evidence type="ECO:0000313" key="4">
    <source>
        <dbReference type="Proteomes" id="UP000053342"/>
    </source>
</evidence>
<accession>A0A0D2DNC3</accession>
<dbReference type="Gene3D" id="3.90.226.10">
    <property type="entry name" value="2-enoyl-CoA Hydratase, Chain A, domain 1"/>
    <property type="match status" value="1"/>
</dbReference>
<dbReference type="Proteomes" id="UP000053342">
    <property type="component" value="Unassembled WGS sequence"/>
</dbReference>
<dbReference type="HOGENOM" id="CLU_009834_7_3_1"/>